<comment type="caution">
    <text evidence="2">The sequence shown here is derived from an EMBL/GenBank/DDBJ whole genome shotgun (WGS) entry which is preliminary data.</text>
</comment>
<dbReference type="EMBL" id="JACRSV010000001">
    <property type="protein sequence ID" value="MBC8558592.1"/>
    <property type="molecule type" value="Genomic_DNA"/>
</dbReference>
<dbReference type="Pfam" id="PF26351">
    <property type="entry name" value="DUF8091"/>
    <property type="match status" value="1"/>
</dbReference>
<feature type="domain" description="DUF8091" evidence="1">
    <location>
        <begin position="9"/>
        <end position="162"/>
    </location>
</feature>
<evidence type="ECO:0000313" key="2">
    <source>
        <dbReference type="EMBL" id="MBC8558592.1"/>
    </source>
</evidence>
<evidence type="ECO:0000313" key="3">
    <source>
        <dbReference type="Proteomes" id="UP000610760"/>
    </source>
</evidence>
<accession>A0A926E1Q0</accession>
<name>A0A926E1Q0_9FIRM</name>
<gene>
    <name evidence="2" type="ORF">H8710_00780</name>
</gene>
<organism evidence="2 3">
    <name type="scientific">Fumia xinanensis</name>
    <dbReference type="NCBI Taxonomy" id="2763659"/>
    <lineage>
        <taxon>Bacteria</taxon>
        <taxon>Bacillati</taxon>
        <taxon>Bacillota</taxon>
        <taxon>Clostridia</taxon>
        <taxon>Eubacteriales</taxon>
        <taxon>Oscillospiraceae</taxon>
        <taxon>Fumia</taxon>
    </lineage>
</organism>
<dbReference type="AlphaFoldDB" id="A0A926E1Q0"/>
<reference evidence="2" key="1">
    <citation type="submission" date="2020-08" db="EMBL/GenBank/DDBJ databases">
        <title>Genome public.</title>
        <authorList>
            <person name="Liu C."/>
            <person name="Sun Q."/>
        </authorList>
    </citation>
    <scope>NUCLEOTIDE SEQUENCE</scope>
    <source>
        <strain evidence="2">NSJ-33</strain>
    </source>
</reference>
<dbReference type="InterPro" id="IPR058404">
    <property type="entry name" value="DUF8091"/>
</dbReference>
<proteinExistence type="predicted"/>
<protein>
    <recommendedName>
        <fullName evidence="1">DUF8091 domain-containing protein</fullName>
    </recommendedName>
</protein>
<keyword evidence="3" id="KW-1185">Reference proteome</keyword>
<dbReference type="Proteomes" id="UP000610760">
    <property type="component" value="Unassembled WGS sequence"/>
</dbReference>
<sequence>MGIGTLGEKTLHAVLKYGYEPQEENHETKIGGYVADIVGENGIIEIQTQGFDRLRKKLSAFLEVCDVTVVYPVAAVKWLSWIDSETGAISPRRKSPRRGKLQDSCTEFYKIRNFLGHPRLHLKIVLLELEEYRYQNGWGNGGKRGSARCDRIPISFLGEISLDRLEDYRILLPRGLPTPFTTADFRKAAAIPPKATQCTVNLLYRLGIIQRVGKQGRCFLYEITAKKEVTP</sequence>
<evidence type="ECO:0000259" key="1">
    <source>
        <dbReference type="Pfam" id="PF26351"/>
    </source>
</evidence>